<protein>
    <submittedName>
        <fullName evidence="2">Uncharacterized protein</fullName>
    </submittedName>
</protein>
<evidence type="ECO:0000313" key="3">
    <source>
        <dbReference type="Proteomes" id="UP000652219"/>
    </source>
</evidence>
<comment type="caution">
    <text evidence="2">The sequence shown here is derived from an EMBL/GenBank/DDBJ whole genome shotgun (WGS) entry which is preliminary data.</text>
</comment>
<gene>
    <name evidence="2" type="ORF">CSOJ01_07962</name>
</gene>
<feature type="region of interest" description="Disordered" evidence="1">
    <location>
        <begin position="45"/>
        <end position="126"/>
    </location>
</feature>
<dbReference type="Proteomes" id="UP000652219">
    <property type="component" value="Unassembled WGS sequence"/>
</dbReference>
<keyword evidence="3" id="KW-1185">Reference proteome</keyword>
<feature type="compositionally biased region" description="Polar residues" evidence="1">
    <location>
        <begin position="62"/>
        <end position="75"/>
    </location>
</feature>
<accession>A0A8H6J736</accession>
<dbReference type="AlphaFoldDB" id="A0A8H6J736"/>
<proteinExistence type="predicted"/>
<reference evidence="2 3" key="1">
    <citation type="journal article" date="2020" name="Phytopathology">
        <title>Genome Sequence Resources of Colletotrichum truncatum, C. plurivorum, C. musicola, and C. sojae: Four Species Pathogenic to Soybean (Glycine max).</title>
        <authorList>
            <person name="Rogerio F."/>
            <person name="Boufleur T.R."/>
            <person name="Ciampi-Guillardi M."/>
            <person name="Sukno S.A."/>
            <person name="Thon M.R."/>
            <person name="Massola Junior N.S."/>
            <person name="Baroncelli R."/>
        </authorList>
    </citation>
    <scope>NUCLEOTIDE SEQUENCE [LARGE SCALE GENOMIC DNA]</scope>
    <source>
        <strain evidence="2 3">LFN0009</strain>
    </source>
</reference>
<evidence type="ECO:0000256" key="1">
    <source>
        <dbReference type="SAM" id="MobiDB-lite"/>
    </source>
</evidence>
<dbReference type="EMBL" id="WIGN01000130">
    <property type="protein sequence ID" value="KAF6807760.1"/>
    <property type="molecule type" value="Genomic_DNA"/>
</dbReference>
<name>A0A8H6J736_9PEZI</name>
<organism evidence="2 3">
    <name type="scientific">Colletotrichum sojae</name>
    <dbReference type="NCBI Taxonomy" id="2175907"/>
    <lineage>
        <taxon>Eukaryota</taxon>
        <taxon>Fungi</taxon>
        <taxon>Dikarya</taxon>
        <taxon>Ascomycota</taxon>
        <taxon>Pezizomycotina</taxon>
        <taxon>Sordariomycetes</taxon>
        <taxon>Hypocreomycetidae</taxon>
        <taxon>Glomerellales</taxon>
        <taxon>Glomerellaceae</taxon>
        <taxon>Colletotrichum</taxon>
        <taxon>Colletotrichum orchidearum species complex</taxon>
    </lineage>
</organism>
<sequence length="126" mass="13362">MPKNVLDSEDAMKKEKIRLQWCPVDCGGGPVAVLGDVDIGRGAAQTSPRVECIPPPRLGASAATSGGPFSSSPTQGMEEAGRRQRVCASGMQDPVSLADADARRRPFPSSTAPVFLRHSTSKRLSW</sequence>
<evidence type="ECO:0000313" key="2">
    <source>
        <dbReference type="EMBL" id="KAF6807760.1"/>
    </source>
</evidence>